<gene>
    <name evidence="1" type="ORF">SIDU_01820</name>
</gene>
<evidence type="ECO:0000313" key="2">
    <source>
        <dbReference type="Proteomes" id="UP000004550"/>
    </source>
</evidence>
<dbReference type="EMBL" id="CP013070">
    <property type="protein sequence ID" value="APL93359.1"/>
    <property type="molecule type" value="Genomic_DNA"/>
</dbReference>
<accession>A0A1L5BKH9</accession>
<name>A0A1L5BKH9_SPHIB</name>
<reference evidence="1 2" key="1">
    <citation type="journal article" date="2012" name="J. Bacteriol.">
        <title>Genome sequence of Sphingobium indicum B90A, a hexachlorocyclohexane-degrading bacterium.</title>
        <authorList>
            <person name="Anand S."/>
            <person name="Sangwan N."/>
            <person name="Lata P."/>
            <person name="Kaur J."/>
            <person name="Dua A."/>
            <person name="Singh A.K."/>
            <person name="Verma M."/>
            <person name="Kaur J."/>
            <person name="Khurana J.P."/>
            <person name="Khurana P."/>
            <person name="Mathur S."/>
            <person name="Lal R."/>
        </authorList>
    </citation>
    <scope>NUCLEOTIDE SEQUENCE [LARGE SCALE GENOMIC DNA]</scope>
    <source>
        <strain evidence="2">DSM 16412 / CCM 7286 / MTCC 6364 / B90A</strain>
    </source>
</reference>
<dbReference type="Proteomes" id="UP000004550">
    <property type="component" value="Chromosome"/>
</dbReference>
<organism evidence="1 2">
    <name type="scientific">Sphingobium indicum (strain DSM 16412 / CCM 7286 / MTCC 6364 / B90A)</name>
    <dbReference type="NCBI Taxonomy" id="861109"/>
    <lineage>
        <taxon>Bacteria</taxon>
        <taxon>Pseudomonadati</taxon>
        <taxon>Pseudomonadota</taxon>
        <taxon>Alphaproteobacteria</taxon>
        <taxon>Sphingomonadales</taxon>
        <taxon>Sphingomonadaceae</taxon>
        <taxon>Sphingobium</taxon>
    </lineage>
</organism>
<proteinExistence type="predicted"/>
<evidence type="ECO:0000313" key="1">
    <source>
        <dbReference type="EMBL" id="APL93359.1"/>
    </source>
</evidence>
<protein>
    <submittedName>
        <fullName evidence="1">Uncharacterized protein</fullName>
    </submittedName>
</protein>
<dbReference type="KEGG" id="sinb:SIDU_01820"/>
<sequence length="67" mass="7327">MASHYGKRPGAGDESSELRVFPIRLVKQLQADRSDPNGDCDGSTQQAITRTGEEELEDLIVNLQGII</sequence>
<dbReference type="AlphaFoldDB" id="A0A1L5BKH9"/>